<comment type="similarity">
    <text evidence="21">Belongs to the short-chain dehydrogenases/reductases (SDR) family.</text>
</comment>
<dbReference type="SUPFAM" id="SSF51735">
    <property type="entry name" value="NAD(P)-binding Rossmann-fold domains"/>
    <property type="match status" value="1"/>
</dbReference>
<evidence type="ECO:0000256" key="9">
    <source>
        <dbReference type="ARBA" id="ARBA00023140"/>
    </source>
</evidence>
<evidence type="ECO:0000313" key="23">
    <source>
        <dbReference type="EMBL" id="MFF0501276.1"/>
    </source>
</evidence>
<keyword evidence="3" id="KW-0444">Lipid biosynthesis</keyword>
<dbReference type="PANTHER" id="PTHR24317">
    <property type="entry name" value="PEROXISOMAL TRANS-2-ENOYL-COA REDUCTASE"/>
    <property type="match status" value="1"/>
</dbReference>
<comment type="subunit">
    <text evidence="12">Interacts with PEX5, probably required to target it into peroxisomes.</text>
</comment>
<evidence type="ECO:0000256" key="21">
    <source>
        <dbReference type="RuleBase" id="RU000363"/>
    </source>
</evidence>
<evidence type="ECO:0000256" key="20">
    <source>
        <dbReference type="ARBA" id="ARBA00049559"/>
    </source>
</evidence>
<comment type="pathway">
    <text evidence="2">Lipid metabolism.</text>
</comment>
<dbReference type="EMBL" id="JBIAMT010000008">
    <property type="protein sequence ID" value="MFF0501276.1"/>
    <property type="molecule type" value="Genomic_DNA"/>
</dbReference>
<comment type="subcellular location">
    <subcellularLocation>
        <location evidence="1">Peroxisome</location>
    </subcellularLocation>
</comment>
<comment type="catalytic activity">
    <reaction evidence="20">
        <text>(2E)-octenoyl-CoA + NADPH + H(+) = octanoyl-CoA + NADP(+)</text>
        <dbReference type="Rhea" id="RHEA:44952"/>
        <dbReference type="ChEBI" id="CHEBI:15378"/>
        <dbReference type="ChEBI" id="CHEBI:57386"/>
        <dbReference type="ChEBI" id="CHEBI:57783"/>
        <dbReference type="ChEBI" id="CHEBI:58349"/>
        <dbReference type="ChEBI" id="CHEBI:62242"/>
    </reaction>
    <physiologicalReaction direction="left-to-right" evidence="20">
        <dbReference type="Rhea" id="RHEA:44953"/>
    </physiologicalReaction>
</comment>
<evidence type="ECO:0000256" key="19">
    <source>
        <dbReference type="ARBA" id="ARBA00049386"/>
    </source>
</evidence>
<evidence type="ECO:0000256" key="6">
    <source>
        <dbReference type="ARBA" id="ARBA00022857"/>
    </source>
</evidence>
<keyword evidence="8" id="KW-0443">Lipid metabolism</keyword>
<evidence type="ECO:0000256" key="14">
    <source>
        <dbReference type="ARBA" id="ARBA00041063"/>
    </source>
</evidence>
<comment type="caution">
    <text evidence="23">The sequence shown here is derived from an EMBL/GenBank/DDBJ whole genome shotgun (WGS) entry which is preliminary data.</text>
</comment>
<gene>
    <name evidence="23" type="ORF">ACFYU5_33110</name>
</gene>
<dbReference type="PANTHER" id="PTHR24317:SF7">
    <property type="entry name" value="PEROXISOMAL TRANS-2-ENOYL-COA REDUCTASE"/>
    <property type="match status" value="1"/>
</dbReference>
<accession>A0ABW6PDN0</accession>
<keyword evidence="7" id="KW-0560">Oxidoreductase</keyword>
<dbReference type="InterPro" id="IPR057326">
    <property type="entry name" value="KR_dom"/>
</dbReference>
<evidence type="ECO:0000256" key="8">
    <source>
        <dbReference type="ARBA" id="ARBA00023098"/>
    </source>
</evidence>
<evidence type="ECO:0000256" key="10">
    <source>
        <dbReference type="ARBA" id="ARBA00023160"/>
    </source>
</evidence>
<feature type="domain" description="Ketoreductase" evidence="22">
    <location>
        <begin position="24"/>
        <end position="208"/>
    </location>
</feature>
<organism evidence="23 24">
    <name type="scientific">Nocardia aobensis</name>
    <dbReference type="NCBI Taxonomy" id="257277"/>
    <lineage>
        <taxon>Bacteria</taxon>
        <taxon>Bacillati</taxon>
        <taxon>Actinomycetota</taxon>
        <taxon>Actinomycetes</taxon>
        <taxon>Mycobacteriales</taxon>
        <taxon>Nocardiaceae</taxon>
        <taxon>Nocardia</taxon>
    </lineage>
</organism>
<comment type="function">
    <text evidence="11">Participates in chain elongation of fatty acids. Catalyzes the reduction of trans-2-enoyl-CoAs of varying chain lengths from 6:1 to 16:1, having maximum activity with 10:1 CoA. Has no 2,4-dienoyl-CoA reductase activity.</text>
</comment>
<evidence type="ECO:0000256" key="5">
    <source>
        <dbReference type="ARBA" id="ARBA00022832"/>
    </source>
</evidence>
<reference evidence="23 24" key="1">
    <citation type="submission" date="2024-10" db="EMBL/GenBank/DDBJ databases">
        <title>The Natural Products Discovery Center: Release of the First 8490 Sequenced Strains for Exploring Actinobacteria Biosynthetic Diversity.</title>
        <authorList>
            <person name="Kalkreuter E."/>
            <person name="Kautsar S.A."/>
            <person name="Yang D."/>
            <person name="Bader C.D."/>
            <person name="Teijaro C.N."/>
            <person name="Fluegel L."/>
            <person name="Davis C.M."/>
            <person name="Simpson J.R."/>
            <person name="Lauterbach L."/>
            <person name="Steele A.D."/>
            <person name="Gui C."/>
            <person name="Meng S."/>
            <person name="Li G."/>
            <person name="Viehrig K."/>
            <person name="Ye F."/>
            <person name="Su P."/>
            <person name="Kiefer A.F."/>
            <person name="Nichols A."/>
            <person name="Cepeda A.J."/>
            <person name="Yan W."/>
            <person name="Fan B."/>
            <person name="Jiang Y."/>
            <person name="Adhikari A."/>
            <person name="Zheng C.-J."/>
            <person name="Schuster L."/>
            <person name="Cowan T.M."/>
            <person name="Smanski M.J."/>
            <person name="Chevrette M.G."/>
            <person name="De Carvalho L.P.S."/>
            <person name="Shen B."/>
        </authorList>
    </citation>
    <scope>NUCLEOTIDE SEQUENCE [LARGE SCALE GENOMIC DNA]</scope>
    <source>
        <strain evidence="23 24">NPDC004119</strain>
    </source>
</reference>
<dbReference type="Proteomes" id="UP001601442">
    <property type="component" value="Unassembled WGS sequence"/>
</dbReference>
<comment type="catalytic activity">
    <reaction evidence="15">
        <text>(2E)-dodecenoyl-CoA + NADPH + H(+) = dodecanoyl-CoA + NADP(+)</text>
        <dbReference type="Rhea" id="RHEA:44964"/>
        <dbReference type="ChEBI" id="CHEBI:15378"/>
        <dbReference type="ChEBI" id="CHEBI:57330"/>
        <dbReference type="ChEBI" id="CHEBI:57375"/>
        <dbReference type="ChEBI" id="CHEBI:57783"/>
        <dbReference type="ChEBI" id="CHEBI:58349"/>
    </reaction>
    <physiologicalReaction direction="left-to-right" evidence="15">
        <dbReference type="Rhea" id="RHEA:44965"/>
    </physiologicalReaction>
</comment>
<keyword evidence="6" id="KW-0521">NADP</keyword>
<dbReference type="Pfam" id="PF00106">
    <property type="entry name" value="adh_short"/>
    <property type="match status" value="1"/>
</dbReference>
<dbReference type="PRINTS" id="PR00080">
    <property type="entry name" value="SDRFAMILY"/>
</dbReference>
<dbReference type="InterPro" id="IPR036291">
    <property type="entry name" value="NAD(P)-bd_dom_sf"/>
</dbReference>
<comment type="catalytic activity">
    <reaction evidence="16">
        <text>(2E)-tetradecenoyl-CoA + NADPH + H(+) = tetradecanoyl-CoA + NADP(+)</text>
        <dbReference type="Rhea" id="RHEA:44968"/>
        <dbReference type="ChEBI" id="CHEBI:15378"/>
        <dbReference type="ChEBI" id="CHEBI:57385"/>
        <dbReference type="ChEBI" id="CHEBI:57783"/>
        <dbReference type="ChEBI" id="CHEBI:58349"/>
        <dbReference type="ChEBI" id="CHEBI:61405"/>
    </reaction>
    <physiologicalReaction direction="left-to-right" evidence="16">
        <dbReference type="Rhea" id="RHEA:44969"/>
    </physiologicalReaction>
</comment>
<comment type="catalytic activity">
    <reaction evidence="19">
        <text>(2E)-decenoyl-CoA + NADPH + H(+) = decanoyl-CoA + NADP(+)</text>
        <dbReference type="Rhea" id="RHEA:44960"/>
        <dbReference type="ChEBI" id="CHEBI:15378"/>
        <dbReference type="ChEBI" id="CHEBI:57783"/>
        <dbReference type="ChEBI" id="CHEBI:58349"/>
        <dbReference type="ChEBI" id="CHEBI:61406"/>
        <dbReference type="ChEBI" id="CHEBI:61430"/>
    </reaction>
    <physiologicalReaction direction="left-to-right" evidence="19">
        <dbReference type="Rhea" id="RHEA:44961"/>
    </physiologicalReaction>
</comment>
<evidence type="ECO:0000256" key="3">
    <source>
        <dbReference type="ARBA" id="ARBA00022516"/>
    </source>
</evidence>
<evidence type="ECO:0000256" key="2">
    <source>
        <dbReference type="ARBA" id="ARBA00005189"/>
    </source>
</evidence>
<keyword evidence="5" id="KW-0276">Fatty acid metabolism</keyword>
<dbReference type="InterPro" id="IPR052388">
    <property type="entry name" value="Peroxisomal_t2-enoyl-CoA_red"/>
</dbReference>
<evidence type="ECO:0000256" key="4">
    <source>
        <dbReference type="ARBA" id="ARBA00022553"/>
    </source>
</evidence>
<keyword evidence="24" id="KW-1185">Reference proteome</keyword>
<evidence type="ECO:0000313" key="24">
    <source>
        <dbReference type="Proteomes" id="UP001601442"/>
    </source>
</evidence>
<evidence type="ECO:0000256" key="7">
    <source>
        <dbReference type="ARBA" id="ARBA00023002"/>
    </source>
</evidence>
<keyword evidence="9" id="KW-0576">Peroxisome</keyword>
<sequence>MCAANQEETRRAQDYFAEDLLNRKVCVVTGGGTGLGRATARTLAALGAHVVVCGRRSEPIASTVDEIHEIGGTAWSSSLDIRDEDAVEGFVDQVLQRYGPIDVLVNNAGGQFHSPAENITPKGYRTVIDLNVMGTWNMTRSVAVKSMIPGRRGKIMNVTLSPHNGVPLMTHAAASRAAVESMTKTLSIEWARYGITVCALAAGTMKTDTLYTKYPSSVGPAIDYVQPLGRPGTETEWASFLAYMASDAANFFTGCVLTMDGGRDNYPSVFPPPGMPSELLESFR</sequence>
<dbReference type="InterPro" id="IPR002347">
    <property type="entry name" value="SDR_fam"/>
</dbReference>
<comment type="catalytic activity">
    <reaction evidence="17">
        <text>(2E)-hexenoyl-CoA + NADPH + H(+) = hexanoyl-CoA + NADP(+)</text>
        <dbReference type="Rhea" id="RHEA:44956"/>
        <dbReference type="ChEBI" id="CHEBI:15378"/>
        <dbReference type="ChEBI" id="CHEBI:57783"/>
        <dbReference type="ChEBI" id="CHEBI:58349"/>
        <dbReference type="ChEBI" id="CHEBI:62077"/>
        <dbReference type="ChEBI" id="CHEBI:62620"/>
    </reaction>
    <physiologicalReaction direction="left-to-right" evidence="17">
        <dbReference type="Rhea" id="RHEA:44957"/>
    </physiologicalReaction>
</comment>
<proteinExistence type="inferred from homology"/>
<evidence type="ECO:0000256" key="16">
    <source>
        <dbReference type="ARBA" id="ARBA00048686"/>
    </source>
</evidence>
<name>A0ABW6PDN0_9NOCA</name>
<keyword evidence="4" id="KW-0597">Phosphoprotein</keyword>
<evidence type="ECO:0000259" key="22">
    <source>
        <dbReference type="SMART" id="SM00822"/>
    </source>
</evidence>
<evidence type="ECO:0000256" key="1">
    <source>
        <dbReference type="ARBA" id="ARBA00004275"/>
    </source>
</evidence>
<evidence type="ECO:0000256" key="12">
    <source>
        <dbReference type="ARBA" id="ARBA00038622"/>
    </source>
</evidence>
<dbReference type="RefSeq" id="WP_387401181.1">
    <property type="nucleotide sequence ID" value="NZ_JBIAMT010000008.1"/>
</dbReference>
<protein>
    <recommendedName>
        <fullName evidence="14">Peroxisomal trans-2-enoyl-CoA reductase</fullName>
        <ecNumber evidence="13">1.3.1.38</ecNumber>
    </recommendedName>
</protein>
<keyword evidence="10" id="KW-0275">Fatty acid biosynthesis</keyword>
<evidence type="ECO:0000256" key="18">
    <source>
        <dbReference type="ARBA" id="ARBA00049251"/>
    </source>
</evidence>
<evidence type="ECO:0000256" key="15">
    <source>
        <dbReference type="ARBA" id="ARBA00047570"/>
    </source>
</evidence>
<dbReference type="EC" id="1.3.1.38" evidence="13"/>
<evidence type="ECO:0000256" key="11">
    <source>
        <dbReference type="ARBA" id="ARBA00037124"/>
    </source>
</evidence>
<comment type="catalytic activity">
    <reaction evidence="18">
        <text>a (2E)-enoyl-CoA + NADPH + H(+) = a 2,3-saturated acyl-CoA + NADP(+)</text>
        <dbReference type="Rhea" id="RHEA:33763"/>
        <dbReference type="ChEBI" id="CHEBI:15378"/>
        <dbReference type="ChEBI" id="CHEBI:57783"/>
        <dbReference type="ChEBI" id="CHEBI:58349"/>
        <dbReference type="ChEBI" id="CHEBI:58856"/>
        <dbReference type="ChEBI" id="CHEBI:65111"/>
        <dbReference type="EC" id="1.3.1.38"/>
    </reaction>
    <physiologicalReaction direction="left-to-right" evidence="18">
        <dbReference type="Rhea" id="RHEA:33764"/>
    </physiologicalReaction>
</comment>
<evidence type="ECO:0000256" key="17">
    <source>
        <dbReference type="ARBA" id="ARBA00049108"/>
    </source>
</evidence>
<dbReference type="SMART" id="SM00822">
    <property type="entry name" value="PKS_KR"/>
    <property type="match status" value="1"/>
</dbReference>
<dbReference type="PRINTS" id="PR00081">
    <property type="entry name" value="GDHRDH"/>
</dbReference>
<dbReference type="Gene3D" id="3.40.50.720">
    <property type="entry name" value="NAD(P)-binding Rossmann-like Domain"/>
    <property type="match status" value="1"/>
</dbReference>
<evidence type="ECO:0000256" key="13">
    <source>
        <dbReference type="ARBA" id="ARBA00038849"/>
    </source>
</evidence>